<dbReference type="OrthoDB" id="6078676at2759"/>
<keyword evidence="3" id="KW-1015">Disulfide bond</keyword>
<dbReference type="EMBL" id="RQTK01001882">
    <property type="protein sequence ID" value="RUS68995.1"/>
    <property type="molecule type" value="Genomic_DNA"/>
</dbReference>
<feature type="domain" description="Cadherin" evidence="9">
    <location>
        <begin position="171"/>
        <end position="266"/>
    </location>
</feature>
<dbReference type="InterPro" id="IPR000742">
    <property type="entry name" value="EGF"/>
</dbReference>
<evidence type="ECO:0000256" key="6">
    <source>
        <dbReference type="SAM" id="MobiDB-lite"/>
    </source>
</evidence>
<dbReference type="SMART" id="SM00179">
    <property type="entry name" value="EGF_CA"/>
    <property type="match status" value="1"/>
</dbReference>
<dbReference type="AlphaFoldDB" id="A0A433SJ17"/>
<dbReference type="GO" id="GO:0005509">
    <property type="term" value="F:calcium ion binding"/>
    <property type="evidence" value="ECO:0007669"/>
    <property type="project" value="UniProtKB-UniRule"/>
</dbReference>
<feature type="compositionally biased region" description="Basic and acidic residues" evidence="6">
    <location>
        <begin position="535"/>
        <end position="550"/>
    </location>
</feature>
<evidence type="ECO:0000313" key="10">
    <source>
        <dbReference type="EMBL" id="RUS68995.1"/>
    </source>
</evidence>
<accession>A0A433SJ17</accession>
<feature type="region of interest" description="Disordered" evidence="6">
    <location>
        <begin position="631"/>
        <end position="732"/>
    </location>
</feature>
<evidence type="ECO:0008006" key="12">
    <source>
        <dbReference type="Google" id="ProtNLM"/>
    </source>
</evidence>
<feature type="compositionally biased region" description="Pro residues" evidence="6">
    <location>
        <begin position="585"/>
        <end position="596"/>
    </location>
</feature>
<feature type="compositionally biased region" description="Low complexity" evidence="6">
    <location>
        <begin position="688"/>
        <end position="699"/>
    </location>
</feature>
<evidence type="ECO:0000256" key="1">
    <source>
        <dbReference type="ARBA" id="ARBA00022536"/>
    </source>
</evidence>
<evidence type="ECO:0000313" key="11">
    <source>
        <dbReference type="Proteomes" id="UP000271974"/>
    </source>
</evidence>
<dbReference type="STRING" id="188477.A0A433SJ17"/>
<reference evidence="10 11" key="1">
    <citation type="submission" date="2019-01" db="EMBL/GenBank/DDBJ databases">
        <title>A draft genome assembly of the solar-powered sea slug Elysia chlorotica.</title>
        <authorList>
            <person name="Cai H."/>
            <person name="Li Q."/>
            <person name="Fang X."/>
            <person name="Li J."/>
            <person name="Curtis N.E."/>
            <person name="Altenburger A."/>
            <person name="Shibata T."/>
            <person name="Feng M."/>
            <person name="Maeda T."/>
            <person name="Schwartz J.A."/>
            <person name="Shigenobu S."/>
            <person name="Lundholm N."/>
            <person name="Nishiyama T."/>
            <person name="Yang H."/>
            <person name="Hasebe M."/>
            <person name="Li S."/>
            <person name="Pierce S.K."/>
            <person name="Wang J."/>
        </authorList>
    </citation>
    <scope>NUCLEOTIDE SEQUENCE [LARGE SCALE GENOMIC DNA]</scope>
    <source>
        <strain evidence="10">EC2010</strain>
        <tissue evidence="10">Whole organism of an adult</tissue>
    </source>
</reference>
<feature type="compositionally biased region" description="Acidic residues" evidence="6">
    <location>
        <begin position="718"/>
        <end position="732"/>
    </location>
</feature>
<keyword evidence="1 5" id="KW-0245">EGF-like domain</keyword>
<dbReference type="GO" id="GO:0007156">
    <property type="term" value="P:homophilic cell adhesion via plasma membrane adhesion molecules"/>
    <property type="evidence" value="ECO:0007669"/>
    <property type="project" value="InterPro"/>
</dbReference>
<dbReference type="Proteomes" id="UP000271974">
    <property type="component" value="Unassembled WGS sequence"/>
</dbReference>
<evidence type="ECO:0000256" key="4">
    <source>
        <dbReference type="PROSITE-ProRule" id="PRU00043"/>
    </source>
</evidence>
<evidence type="ECO:0000256" key="3">
    <source>
        <dbReference type="ARBA" id="ARBA00023157"/>
    </source>
</evidence>
<dbReference type="PROSITE" id="PS00022">
    <property type="entry name" value="EGF_1"/>
    <property type="match status" value="1"/>
</dbReference>
<organism evidence="10 11">
    <name type="scientific">Elysia chlorotica</name>
    <name type="common">Eastern emerald elysia</name>
    <name type="synonym">Sea slug</name>
    <dbReference type="NCBI Taxonomy" id="188477"/>
    <lineage>
        <taxon>Eukaryota</taxon>
        <taxon>Metazoa</taxon>
        <taxon>Spiralia</taxon>
        <taxon>Lophotrochozoa</taxon>
        <taxon>Mollusca</taxon>
        <taxon>Gastropoda</taxon>
        <taxon>Heterobranchia</taxon>
        <taxon>Euthyneura</taxon>
        <taxon>Panpulmonata</taxon>
        <taxon>Sacoglossa</taxon>
        <taxon>Placobranchoidea</taxon>
        <taxon>Plakobranchidae</taxon>
        <taxon>Elysia</taxon>
    </lineage>
</organism>
<keyword evidence="7" id="KW-1133">Transmembrane helix</keyword>
<dbReference type="InterPro" id="IPR002126">
    <property type="entry name" value="Cadherin-like_dom"/>
</dbReference>
<dbReference type="SUPFAM" id="SSF57196">
    <property type="entry name" value="EGF/Laminin"/>
    <property type="match status" value="1"/>
</dbReference>
<feature type="compositionally biased region" description="Polar residues" evidence="6">
    <location>
        <begin position="668"/>
        <end position="681"/>
    </location>
</feature>
<dbReference type="InterPro" id="IPR000152">
    <property type="entry name" value="EGF-type_Asp/Asn_hydroxyl_site"/>
</dbReference>
<dbReference type="Gene3D" id="2.60.40.60">
    <property type="entry name" value="Cadherins"/>
    <property type="match status" value="1"/>
</dbReference>
<feature type="region of interest" description="Disordered" evidence="6">
    <location>
        <begin position="535"/>
        <end position="557"/>
    </location>
</feature>
<keyword evidence="4" id="KW-0106">Calcium</keyword>
<gene>
    <name evidence="10" type="ORF">EGW08_023244</name>
</gene>
<dbReference type="InterPro" id="IPR051022">
    <property type="entry name" value="Notch_Cell-Fate_Det"/>
</dbReference>
<dbReference type="CDD" id="cd00054">
    <property type="entry name" value="EGF_CA"/>
    <property type="match status" value="2"/>
</dbReference>
<feature type="transmembrane region" description="Helical" evidence="7">
    <location>
        <begin position="492"/>
        <end position="515"/>
    </location>
</feature>
<proteinExistence type="predicted"/>
<dbReference type="PROSITE" id="PS50268">
    <property type="entry name" value="CADHERIN_2"/>
    <property type="match status" value="1"/>
</dbReference>
<keyword evidence="7" id="KW-0472">Membrane</keyword>
<evidence type="ECO:0000259" key="8">
    <source>
        <dbReference type="PROSITE" id="PS50026"/>
    </source>
</evidence>
<sequence>MTVLTTSDMTTAYASAASSSFTSYITDPSVTTAASQYLERILYNRVSYNSGTDTSFTLTSVGDLEMPGPLTVNYPYDPADVSSTWQLLHWNPVSQIWQLSHESCEELGITNTYVEDSGAGTITVKVCNTRGNSTHNSSYEYFREETQFLLTDVSDTIPNTAPTLTSSLTNSMDEDAGTLVYQLESSDAEGDTVTYSLDSSAVFSQMAATVEISSSGLFLFTPNPDAHGDHKSVVLITEDPIAGITSLTTTATLTITVNEINDAPVAFAFMNGVDLLAADPTEPVEVLLEEKRSGTTDSTSYTFTFGAYDQDGSSDTLTIQMSSGLNGTLSDIGNSTSAPTCSSTGIPCATSMVLPHSVGQLKWIYVTYTYVPSTDYWGIDPIQLYVEDANGTLSSVITMNFTVMARPCENEGTCTVPVNATYGCNNMNRALSFDYFYYCTCASGYEGTYCEVDIDECAATPCVWPYECVDGANSYTCKCPDSNPDCDGIEGWMIGIFVVCGILLLLLLLILWYLFALRRGRLMWRNLFKKNRYRRDSMDSGRESPGKTKNDNFNFENKGYIAEKEDEDGFNSLIDRMMSPAPGQNTPPPPPPPPAAHPEENPFTLFGAAAMSSAAIAAAAPSSTIMAPRASIAQPSAPPLDEPEDSPPSPDSVVSPTPRPTGMYMPRTKSSASLRKTSISGGLSRKGSTSSWLNSLLNSDTETDTPRPITPVEHPAVEEEDTDEDDDHLFFA</sequence>
<evidence type="ECO:0000259" key="9">
    <source>
        <dbReference type="PROSITE" id="PS50268"/>
    </source>
</evidence>
<dbReference type="PANTHER" id="PTHR24049">
    <property type="entry name" value="CRUMBS FAMILY MEMBER"/>
    <property type="match status" value="1"/>
</dbReference>
<feature type="compositionally biased region" description="Pro residues" evidence="6">
    <location>
        <begin position="636"/>
        <end position="650"/>
    </location>
</feature>
<keyword evidence="7" id="KW-0812">Transmembrane</keyword>
<dbReference type="GO" id="GO:0016020">
    <property type="term" value="C:membrane"/>
    <property type="evidence" value="ECO:0007669"/>
    <property type="project" value="InterPro"/>
</dbReference>
<evidence type="ECO:0000256" key="5">
    <source>
        <dbReference type="PROSITE-ProRule" id="PRU00076"/>
    </source>
</evidence>
<feature type="domain" description="EGF-like" evidence="8">
    <location>
        <begin position="453"/>
        <end position="487"/>
    </location>
</feature>
<dbReference type="InterPro" id="IPR001881">
    <property type="entry name" value="EGF-like_Ca-bd_dom"/>
</dbReference>
<keyword evidence="2" id="KW-0677">Repeat</keyword>
<protein>
    <recommendedName>
        <fullName evidence="12">EGF-like domain-containing protein</fullName>
    </recommendedName>
</protein>
<evidence type="ECO:0000256" key="7">
    <source>
        <dbReference type="SAM" id="Phobius"/>
    </source>
</evidence>
<dbReference type="Gene3D" id="2.10.25.10">
    <property type="entry name" value="Laminin"/>
    <property type="match status" value="2"/>
</dbReference>
<comment type="caution">
    <text evidence="5">Lacks conserved residue(s) required for the propagation of feature annotation.</text>
</comment>
<dbReference type="InterPro" id="IPR018097">
    <property type="entry name" value="EGF_Ca-bd_CS"/>
</dbReference>
<feature type="region of interest" description="Disordered" evidence="6">
    <location>
        <begin position="573"/>
        <end position="601"/>
    </location>
</feature>
<keyword evidence="11" id="KW-1185">Reference proteome</keyword>
<dbReference type="PROSITE" id="PS00010">
    <property type="entry name" value="ASX_HYDROXYL"/>
    <property type="match status" value="1"/>
</dbReference>
<dbReference type="PROSITE" id="PS01187">
    <property type="entry name" value="EGF_CA"/>
    <property type="match status" value="1"/>
</dbReference>
<dbReference type="PROSITE" id="PS50026">
    <property type="entry name" value="EGF_3"/>
    <property type="match status" value="1"/>
</dbReference>
<name>A0A433SJ17_ELYCH</name>
<comment type="caution">
    <text evidence="10">The sequence shown here is derived from an EMBL/GenBank/DDBJ whole genome shotgun (WGS) entry which is preliminary data.</text>
</comment>
<evidence type="ECO:0000256" key="2">
    <source>
        <dbReference type="ARBA" id="ARBA00022737"/>
    </source>
</evidence>
<dbReference type="PROSITE" id="PS01186">
    <property type="entry name" value="EGF_2"/>
    <property type="match status" value="1"/>
</dbReference>